<dbReference type="PANTHER" id="PTHR15503">
    <property type="entry name" value="LDOC1 RELATED"/>
    <property type="match status" value="1"/>
</dbReference>
<dbReference type="AlphaFoldDB" id="A0A2N9EY60"/>
<evidence type="ECO:0000313" key="3">
    <source>
        <dbReference type="EMBL" id="SPC79690.1"/>
    </source>
</evidence>
<dbReference type="EMBL" id="OIVN01000406">
    <property type="protein sequence ID" value="SPC79690.1"/>
    <property type="molecule type" value="Genomic_DNA"/>
</dbReference>
<evidence type="ECO:0008006" key="4">
    <source>
        <dbReference type="Google" id="ProtNLM"/>
    </source>
</evidence>
<feature type="compositionally biased region" description="Polar residues" evidence="2">
    <location>
        <begin position="76"/>
        <end position="85"/>
    </location>
</feature>
<reference evidence="3" key="1">
    <citation type="submission" date="2018-02" db="EMBL/GenBank/DDBJ databases">
        <authorList>
            <person name="Cohen D.B."/>
            <person name="Kent A.D."/>
        </authorList>
    </citation>
    <scope>NUCLEOTIDE SEQUENCE</scope>
</reference>
<evidence type="ECO:0000256" key="1">
    <source>
        <dbReference type="SAM" id="Coils"/>
    </source>
</evidence>
<accession>A0A2N9EY60</accession>
<dbReference type="InterPro" id="IPR032567">
    <property type="entry name" value="RTL1-rel"/>
</dbReference>
<keyword evidence="1" id="KW-0175">Coiled coil</keyword>
<dbReference type="InterPro" id="IPR021109">
    <property type="entry name" value="Peptidase_aspartic_dom_sf"/>
</dbReference>
<proteinExistence type="predicted"/>
<feature type="region of interest" description="Disordered" evidence="2">
    <location>
        <begin position="69"/>
        <end position="97"/>
    </location>
</feature>
<feature type="coiled-coil region" evidence="1">
    <location>
        <begin position="18"/>
        <end position="52"/>
    </location>
</feature>
<name>A0A2N9EY60_FAGSY</name>
<sequence length="866" mass="98724">MVIETRAGVPIRVLDEGLQRLQTQIDEHLGAIEELHAKFDRLEAKVDNGLDNLQAMMSELLQKQPVVEQPAVQPRQGEQTPNRVQGNLGDQIPRAPRENHGVPLGAEMRNAMPMRPLNQDFRAQANQPQVGMQMGEFFENGQNGPILGEFGDPIEERRNVRNNARFMPPFQGHFDAPYEEPWLGRRQGRQQGQQAQFEPHAVPLRHGMHFGDPREDQWGLNDQDEAWFDPGGGRQARERPRQHQGAHHRDPYWQEQDGPPWNQGRARDPRPMKLDFPRFKGGDPAAWVYRAVQYFHYYQILETEKVMHASYHLDEEALVWFQDWPRNLGEAYALAKIQEEYLATVKRSTRPTYEPSRGSWVQSQAQQGAARVENKKRRKKGLCYNCDERWSSDHRCKDMKLYIVEEVEDEEAELVEIKEEGVEAELEETKAEITLCALLGSTSSSTMRVIAIVNGQTTIVLLDTGSTHNFMDETLAKTLKLPIDGESNFGVRVANGQVIRTLGECKEVKFKMQGLHLKLTFNLLELGGYGIVLGTQWLSTLGMINWDFKNLMMGFMHEGKKVWLQGLKEKPNFIQAYLGGNVCAKILSPTRCNLVREPKTLRQEVHFSYHVQLSDRQELLRSSRNLRVAQAFRRYQDRRNPTSGATSTTRVKTGRTKYKVCAENFRNFPTDVATLAHRVFLTRNKLICEPGHVGKKTHPCTTWNSRIAKNLSRGLAGIPIGKLPSNGPKTPRWPLFAGPYLTKSKLGFPRIRNLAKSRAAQAFRRYQERQNPTSGARVFPARNKLIREPGCVGKIMTPATTWNSRFADSIPRLTGIFAGKSAQKQLRDTPTSGSHNSLVRTPIRANFISLERGRRELSDDMPHDPF</sequence>
<protein>
    <recommendedName>
        <fullName evidence="4">Retrotransposon gag domain-containing protein</fullName>
    </recommendedName>
</protein>
<feature type="compositionally biased region" description="Basic and acidic residues" evidence="2">
    <location>
        <begin position="235"/>
        <end position="252"/>
    </location>
</feature>
<dbReference type="Pfam" id="PF13975">
    <property type="entry name" value="gag-asp_proteas"/>
    <property type="match status" value="1"/>
</dbReference>
<dbReference type="SUPFAM" id="SSF50630">
    <property type="entry name" value="Acid proteases"/>
    <property type="match status" value="1"/>
</dbReference>
<evidence type="ECO:0000256" key="2">
    <source>
        <dbReference type="SAM" id="MobiDB-lite"/>
    </source>
</evidence>
<dbReference type="Gene3D" id="2.40.70.10">
    <property type="entry name" value="Acid Proteases"/>
    <property type="match status" value="1"/>
</dbReference>
<dbReference type="PANTHER" id="PTHR15503:SF22">
    <property type="entry name" value="TRANSPOSON TY3-I GAG POLYPROTEIN"/>
    <property type="match status" value="1"/>
</dbReference>
<organism evidence="3">
    <name type="scientific">Fagus sylvatica</name>
    <name type="common">Beechnut</name>
    <dbReference type="NCBI Taxonomy" id="28930"/>
    <lineage>
        <taxon>Eukaryota</taxon>
        <taxon>Viridiplantae</taxon>
        <taxon>Streptophyta</taxon>
        <taxon>Embryophyta</taxon>
        <taxon>Tracheophyta</taxon>
        <taxon>Spermatophyta</taxon>
        <taxon>Magnoliopsida</taxon>
        <taxon>eudicotyledons</taxon>
        <taxon>Gunneridae</taxon>
        <taxon>Pentapetalae</taxon>
        <taxon>rosids</taxon>
        <taxon>fabids</taxon>
        <taxon>Fagales</taxon>
        <taxon>Fagaceae</taxon>
        <taxon>Fagus</taxon>
    </lineage>
</organism>
<feature type="region of interest" description="Disordered" evidence="2">
    <location>
        <begin position="209"/>
        <end position="270"/>
    </location>
</feature>
<gene>
    <name evidence="3" type="ORF">FSB_LOCUS7572</name>
</gene>
<dbReference type="CDD" id="cd00303">
    <property type="entry name" value="retropepsin_like"/>
    <property type="match status" value="1"/>
</dbReference>